<comment type="caution">
    <text evidence="8">The sequence shown here is derived from an EMBL/GenBank/DDBJ whole genome shotgun (WGS) entry which is preliminary data.</text>
</comment>
<dbReference type="STRING" id="1661398.A0A482VLC2"/>
<gene>
    <name evidence="8" type="ORF">BDFB_000758</name>
</gene>
<accession>A0A482VLC2</accession>
<dbReference type="AlphaFoldDB" id="A0A482VLC2"/>
<dbReference type="FunFam" id="2.120.10.30:FF:000046">
    <property type="entry name" value="Blast:Protein yellow"/>
    <property type="match status" value="1"/>
</dbReference>
<organism evidence="8 9">
    <name type="scientific">Asbolus verrucosus</name>
    <name type="common">Desert ironclad beetle</name>
    <dbReference type="NCBI Taxonomy" id="1661398"/>
    <lineage>
        <taxon>Eukaryota</taxon>
        <taxon>Metazoa</taxon>
        <taxon>Ecdysozoa</taxon>
        <taxon>Arthropoda</taxon>
        <taxon>Hexapoda</taxon>
        <taxon>Insecta</taxon>
        <taxon>Pterygota</taxon>
        <taxon>Neoptera</taxon>
        <taxon>Endopterygota</taxon>
        <taxon>Coleoptera</taxon>
        <taxon>Polyphaga</taxon>
        <taxon>Cucujiformia</taxon>
        <taxon>Tenebrionidae</taxon>
        <taxon>Pimeliinae</taxon>
        <taxon>Asbolus</taxon>
    </lineage>
</organism>
<sequence>MWKLLLVALSVCLTKAAKLDEVFAWNELSFAWPSDEIREKALNSGDYVPANNLPLGLDRWKDKLFVTVPRWKAGVAASLGYLPLSSANKTASVIPYPDWKANTLPHGDEKPEDNHIISTFRVKVDQCDRLWVMDTGLADILGEPKQISPPAIVVFDLKTDKLLRRYTLQPTDLKEDSFFANIVVDVDPAECDKAFAYIPDLGEYGLVVYSWADNDSWRVKHNFFYFDPLKGDFNVGGVNFQWTDGVFGLALGPRQQDGYRTLYFHPLASTREFSVNTHVLQNKTVATDPHSYYLFKIEGNRGDLTQASASDFDEKANVLFLTQLNRDGVACWNPKKTLNSQSLALVAQDKEALIFTNDIKVDPERNLWILSDKMPIFIYKQLDASQVNYRIFKAKVDDLIKDTVCSV</sequence>
<evidence type="ECO:0000256" key="3">
    <source>
        <dbReference type="ARBA" id="ARBA00009127"/>
    </source>
</evidence>
<evidence type="ECO:0000313" key="9">
    <source>
        <dbReference type="Proteomes" id="UP000292052"/>
    </source>
</evidence>
<name>A0A482VLC2_ASBVE</name>
<dbReference type="InterPro" id="IPR011042">
    <property type="entry name" value="6-blade_b-propeller_TolB-like"/>
</dbReference>
<feature type="signal peptide" evidence="7">
    <location>
        <begin position="1"/>
        <end position="16"/>
    </location>
</feature>
<dbReference type="PANTHER" id="PTHR10009">
    <property type="entry name" value="PROTEIN YELLOW-RELATED"/>
    <property type="match status" value="1"/>
</dbReference>
<comment type="subcellular location">
    <subcellularLocation>
        <location evidence="2">Secreted</location>
    </subcellularLocation>
</comment>
<dbReference type="Pfam" id="PF03022">
    <property type="entry name" value="MRJP"/>
    <property type="match status" value="1"/>
</dbReference>
<dbReference type="Proteomes" id="UP000292052">
    <property type="component" value="Unassembled WGS sequence"/>
</dbReference>
<protein>
    <recommendedName>
        <fullName evidence="4">Protein yellow</fullName>
    </recommendedName>
</protein>
<keyword evidence="6 7" id="KW-0732">Signal</keyword>
<dbReference type="EMBL" id="QDEB01087704">
    <property type="protein sequence ID" value="RZC33575.1"/>
    <property type="molecule type" value="Genomic_DNA"/>
</dbReference>
<dbReference type="GO" id="GO:0005576">
    <property type="term" value="C:extracellular region"/>
    <property type="evidence" value="ECO:0007669"/>
    <property type="project" value="UniProtKB-SubCell"/>
</dbReference>
<evidence type="ECO:0000256" key="2">
    <source>
        <dbReference type="ARBA" id="ARBA00004613"/>
    </source>
</evidence>
<keyword evidence="5" id="KW-0964">Secreted</keyword>
<dbReference type="InterPro" id="IPR017996">
    <property type="entry name" value="MRJP/yellow-related"/>
</dbReference>
<comment type="function">
    <text evidence="1">Controls the pigmentation pattern of the adult cuticle and larval mouth parts.</text>
</comment>
<evidence type="ECO:0000313" key="8">
    <source>
        <dbReference type="EMBL" id="RZC33575.1"/>
    </source>
</evidence>
<evidence type="ECO:0000256" key="6">
    <source>
        <dbReference type="ARBA" id="ARBA00022729"/>
    </source>
</evidence>
<dbReference type="Gene3D" id="2.120.10.30">
    <property type="entry name" value="TolB, C-terminal domain"/>
    <property type="match status" value="1"/>
</dbReference>
<evidence type="ECO:0000256" key="4">
    <source>
        <dbReference type="ARBA" id="ARBA00014360"/>
    </source>
</evidence>
<comment type="similarity">
    <text evidence="3">Belongs to the major royal jelly protein family.</text>
</comment>
<proteinExistence type="inferred from homology"/>
<evidence type="ECO:0000256" key="1">
    <source>
        <dbReference type="ARBA" id="ARBA00002855"/>
    </source>
</evidence>
<dbReference type="PANTHER" id="PTHR10009:SF11">
    <property type="entry name" value="RH54244P"/>
    <property type="match status" value="1"/>
</dbReference>
<evidence type="ECO:0000256" key="5">
    <source>
        <dbReference type="ARBA" id="ARBA00022525"/>
    </source>
</evidence>
<reference evidence="8 9" key="1">
    <citation type="submission" date="2017-03" db="EMBL/GenBank/DDBJ databases">
        <title>Genome of the blue death feigning beetle - Asbolus verrucosus.</title>
        <authorList>
            <person name="Rider S.D."/>
        </authorList>
    </citation>
    <scope>NUCLEOTIDE SEQUENCE [LARGE SCALE GENOMIC DNA]</scope>
    <source>
        <strain evidence="8">Butters</strain>
        <tissue evidence="8">Head and leg muscle</tissue>
    </source>
</reference>
<keyword evidence="9" id="KW-1185">Reference proteome</keyword>
<dbReference type="PRINTS" id="PR01366">
    <property type="entry name" value="ROYALJELLY"/>
</dbReference>
<dbReference type="OrthoDB" id="7776143at2759"/>
<feature type="chain" id="PRO_5019805443" description="Protein yellow" evidence="7">
    <location>
        <begin position="17"/>
        <end position="407"/>
    </location>
</feature>
<evidence type="ECO:0000256" key="7">
    <source>
        <dbReference type="SAM" id="SignalP"/>
    </source>
</evidence>